<dbReference type="EMBL" id="JNBQ01000002">
    <property type="protein sequence ID" value="KLN35949.1"/>
    <property type="molecule type" value="Genomic_DNA"/>
</dbReference>
<feature type="region of interest" description="Disordered" evidence="1">
    <location>
        <begin position="1"/>
        <end position="24"/>
    </location>
</feature>
<protein>
    <submittedName>
        <fullName evidence="3">Uncharacterized protein</fullName>
    </submittedName>
</protein>
<keyword evidence="2" id="KW-0472">Membrane</keyword>
<keyword evidence="4" id="KW-1185">Reference proteome</keyword>
<reference evidence="3 4" key="1">
    <citation type="submission" date="2014-05" db="EMBL/GenBank/DDBJ databases">
        <title>Cellulosimicrobium funkei U11 genome.</title>
        <authorList>
            <person name="Hu C."/>
            <person name="Gong Y."/>
            <person name="Wan W."/>
            <person name="Jiang M."/>
        </authorList>
    </citation>
    <scope>NUCLEOTIDE SEQUENCE [LARGE SCALE GENOMIC DNA]</scope>
    <source>
        <strain evidence="3 4">U11</strain>
    </source>
</reference>
<keyword evidence="2" id="KW-1133">Transmembrane helix</keyword>
<feature type="transmembrane region" description="Helical" evidence="2">
    <location>
        <begin position="255"/>
        <end position="276"/>
    </location>
</feature>
<feature type="transmembrane region" description="Helical" evidence="2">
    <location>
        <begin position="296"/>
        <end position="320"/>
    </location>
</feature>
<dbReference type="PATRIC" id="fig|264251.5.peg.582"/>
<dbReference type="STRING" id="264251.FB00_02810"/>
<feature type="transmembrane region" description="Helical" evidence="2">
    <location>
        <begin position="92"/>
        <end position="123"/>
    </location>
</feature>
<evidence type="ECO:0000313" key="3">
    <source>
        <dbReference type="EMBL" id="KLN35949.1"/>
    </source>
</evidence>
<dbReference type="RefSeq" id="WP_047231357.1">
    <property type="nucleotide sequence ID" value="NZ_JNBQ01000002.1"/>
</dbReference>
<gene>
    <name evidence="3" type="ORF">FB00_02810</name>
</gene>
<feature type="transmembrane region" description="Helical" evidence="2">
    <location>
        <begin position="47"/>
        <end position="72"/>
    </location>
</feature>
<feature type="transmembrane region" description="Helical" evidence="2">
    <location>
        <begin position="144"/>
        <end position="169"/>
    </location>
</feature>
<proteinExistence type="predicted"/>
<evidence type="ECO:0000256" key="1">
    <source>
        <dbReference type="SAM" id="MobiDB-lite"/>
    </source>
</evidence>
<feature type="transmembrane region" description="Helical" evidence="2">
    <location>
        <begin position="363"/>
        <end position="390"/>
    </location>
</feature>
<feature type="transmembrane region" description="Helical" evidence="2">
    <location>
        <begin position="181"/>
        <end position="199"/>
    </location>
</feature>
<dbReference type="AlphaFoldDB" id="A0A0H2KVV9"/>
<name>A0A0H2KVV9_9MICO</name>
<comment type="caution">
    <text evidence="3">The sequence shown here is derived from an EMBL/GenBank/DDBJ whole genome shotgun (WGS) entry which is preliminary data.</text>
</comment>
<feature type="compositionally biased region" description="Basic and acidic residues" evidence="1">
    <location>
        <begin position="1"/>
        <end position="22"/>
    </location>
</feature>
<dbReference type="Proteomes" id="UP000035265">
    <property type="component" value="Unassembled WGS sequence"/>
</dbReference>
<accession>A0A0H2KVV9</accession>
<evidence type="ECO:0000313" key="4">
    <source>
        <dbReference type="Proteomes" id="UP000035265"/>
    </source>
</evidence>
<sequence length="440" mass="46192">MAPSRVDRSPRDRDDRARDDRPRHRRERAAYRFVEVRAAAGPARLDGLTAGVGAFLVGTVLGFLVLLGLGLVGGELVSGGRYDADEVLRSTLGWWILTLAVAVPVFVPAHAAATLAVTGALLAEGRPRTDVPPHSVRKRVAESSPAGALAGLTWTYLVLALLAGAVGLFTMDRDDAERTPTVAVSAVVGVVTAVGLLLLPGLRARWSAWQDVVRTTWGPNEVRFAEEAERRRRAALGPSAPSRTDRRAALRNDRVAAVLGGVGMVGLVLFLIGLWMRHPRKFGPDRYYGPVGEVSIDVLVGVGGALVGAALLLGAVWLLLPVSRQGRQRRAGLALLRSPEPSAPPADDVVRELLSPWSASTTFALVLLAGSGMLAPSVLAGLAGGGVALLVDGVPFAATAAVLAVGTLAALCVVVVGVTRSARYRTLVRERWHVGDDGPA</sequence>
<evidence type="ECO:0000256" key="2">
    <source>
        <dbReference type="SAM" id="Phobius"/>
    </source>
</evidence>
<keyword evidence="2" id="KW-0812">Transmembrane</keyword>
<organism evidence="3 4">
    <name type="scientific">Cellulosimicrobium funkei</name>
    <dbReference type="NCBI Taxonomy" id="264251"/>
    <lineage>
        <taxon>Bacteria</taxon>
        <taxon>Bacillati</taxon>
        <taxon>Actinomycetota</taxon>
        <taxon>Actinomycetes</taxon>
        <taxon>Micrococcales</taxon>
        <taxon>Promicromonosporaceae</taxon>
        <taxon>Cellulosimicrobium</taxon>
    </lineage>
</organism>
<feature type="transmembrane region" description="Helical" evidence="2">
    <location>
        <begin position="396"/>
        <end position="419"/>
    </location>
</feature>